<feature type="region of interest" description="Disordered" evidence="1">
    <location>
        <begin position="250"/>
        <end position="275"/>
    </location>
</feature>
<proteinExistence type="predicted"/>
<protein>
    <submittedName>
        <fullName evidence="2">Uncharacterized protein</fullName>
    </submittedName>
</protein>
<evidence type="ECO:0000313" key="2">
    <source>
        <dbReference type="EMBL" id="OCF30399.1"/>
    </source>
</evidence>
<gene>
    <name evidence="2" type="ORF">I316_07967</name>
</gene>
<organism evidence="2 3">
    <name type="scientific">Kwoniella heveanensis BCC8398</name>
    <dbReference type="NCBI Taxonomy" id="1296120"/>
    <lineage>
        <taxon>Eukaryota</taxon>
        <taxon>Fungi</taxon>
        <taxon>Dikarya</taxon>
        <taxon>Basidiomycota</taxon>
        <taxon>Agaricomycotina</taxon>
        <taxon>Tremellomycetes</taxon>
        <taxon>Tremellales</taxon>
        <taxon>Cryptococcaceae</taxon>
        <taxon>Kwoniella</taxon>
    </lineage>
</organism>
<feature type="region of interest" description="Disordered" evidence="1">
    <location>
        <begin position="29"/>
        <end position="76"/>
    </location>
</feature>
<reference evidence="3" key="2">
    <citation type="submission" date="2013-12" db="EMBL/GenBank/DDBJ databases">
        <title>Evolution of pathogenesis and genome organization in the Tremellales.</title>
        <authorList>
            <person name="Cuomo C."/>
            <person name="Litvintseva A."/>
            <person name="Heitman J."/>
            <person name="Chen Y."/>
            <person name="Sun S."/>
            <person name="Springer D."/>
            <person name="Dromer F."/>
            <person name="Young S."/>
            <person name="Zeng Q."/>
            <person name="Chapman S."/>
            <person name="Gujja S."/>
            <person name="Saif S."/>
            <person name="Birren B."/>
        </authorList>
    </citation>
    <scope>NUCLEOTIDE SEQUENCE [LARGE SCALE GENOMIC DNA]</scope>
    <source>
        <strain evidence="3">BCC8398</strain>
    </source>
</reference>
<keyword evidence="3" id="KW-1185">Reference proteome</keyword>
<dbReference type="AlphaFoldDB" id="A0A1B9GH74"/>
<reference evidence="2 3" key="1">
    <citation type="submission" date="2013-07" db="EMBL/GenBank/DDBJ databases">
        <title>The Genome Sequence of Cryptococcus heveanensis BCC8398.</title>
        <authorList>
            <consortium name="The Broad Institute Genome Sequencing Platform"/>
            <person name="Cuomo C."/>
            <person name="Litvintseva A."/>
            <person name="Chen Y."/>
            <person name="Heitman J."/>
            <person name="Sun S."/>
            <person name="Springer D."/>
            <person name="Dromer F."/>
            <person name="Young S.K."/>
            <person name="Zeng Q."/>
            <person name="Gargeya S."/>
            <person name="Fitzgerald M."/>
            <person name="Abouelleil A."/>
            <person name="Alvarado L."/>
            <person name="Berlin A.M."/>
            <person name="Chapman S.B."/>
            <person name="Dewar J."/>
            <person name="Goldberg J."/>
            <person name="Griggs A."/>
            <person name="Gujja S."/>
            <person name="Hansen M."/>
            <person name="Howarth C."/>
            <person name="Imamovic A."/>
            <person name="Larimer J."/>
            <person name="McCowan C."/>
            <person name="Murphy C."/>
            <person name="Pearson M."/>
            <person name="Priest M."/>
            <person name="Roberts A."/>
            <person name="Saif S."/>
            <person name="Shea T."/>
            <person name="Sykes S."/>
            <person name="Wortman J."/>
            <person name="Nusbaum C."/>
            <person name="Birren B."/>
        </authorList>
    </citation>
    <scope>NUCLEOTIDE SEQUENCE [LARGE SCALE GENOMIC DNA]</scope>
    <source>
        <strain evidence="2 3">BCC8398</strain>
    </source>
</reference>
<name>A0A1B9GH74_9TREE</name>
<dbReference type="EMBL" id="KV700151">
    <property type="protein sequence ID" value="OCF30399.1"/>
    <property type="molecule type" value="Genomic_DNA"/>
</dbReference>
<evidence type="ECO:0000256" key="1">
    <source>
        <dbReference type="SAM" id="MobiDB-lite"/>
    </source>
</evidence>
<evidence type="ECO:0000313" key="3">
    <source>
        <dbReference type="Proteomes" id="UP000092666"/>
    </source>
</evidence>
<sequence>MVNLLAPLRSVVRVQRGPTLLARGLHASSPALRKGSSKAAEEDAFEAEEEQEEEDLFAESPSSSSNPSSGSSSAKLDKAAIRAKNVSAILNQSKLNVKAYEQWRKQTKAHAQKGETSKTLQYKPKNNRISVQALRQVVACTEEADQLNELKSIIRACRAGRLQITKKTASEIVGRCINLGKPQLASELISNHSQYGLPAIDQPTLIKLHHALSASSPSSSQSLSSPKLPSTQPISPTLSLLRLQLLQKQPNATTTPEAELKKAKYSPKARSFKESKQVQEWVEEAKKELVAAGGAWAGAVKQVEARV</sequence>
<dbReference type="Proteomes" id="UP000092666">
    <property type="component" value="Unassembled WGS sequence"/>
</dbReference>
<feature type="compositionally biased region" description="Acidic residues" evidence="1">
    <location>
        <begin position="42"/>
        <end position="57"/>
    </location>
</feature>
<feature type="compositionally biased region" description="Low complexity" evidence="1">
    <location>
        <begin position="58"/>
        <end position="73"/>
    </location>
</feature>
<accession>A0A1B9GH74</accession>
<dbReference type="OrthoDB" id="565731at2759"/>